<evidence type="ECO:0000313" key="2">
    <source>
        <dbReference type="EMBL" id="MBI3126827.1"/>
    </source>
</evidence>
<feature type="compositionally biased region" description="Polar residues" evidence="1">
    <location>
        <begin position="37"/>
        <end position="49"/>
    </location>
</feature>
<evidence type="ECO:0000256" key="1">
    <source>
        <dbReference type="SAM" id="MobiDB-lite"/>
    </source>
</evidence>
<feature type="region of interest" description="Disordered" evidence="1">
    <location>
        <begin position="1"/>
        <end position="64"/>
    </location>
</feature>
<dbReference type="Proteomes" id="UP000782312">
    <property type="component" value="Unassembled WGS sequence"/>
</dbReference>
<comment type="caution">
    <text evidence="2">The sequence shown here is derived from an EMBL/GenBank/DDBJ whole genome shotgun (WGS) entry which is preliminary data.</text>
</comment>
<organism evidence="2 3">
    <name type="scientific">Tectimicrobiota bacterium</name>
    <dbReference type="NCBI Taxonomy" id="2528274"/>
    <lineage>
        <taxon>Bacteria</taxon>
        <taxon>Pseudomonadati</taxon>
        <taxon>Nitrospinota/Tectimicrobiota group</taxon>
        <taxon>Candidatus Tectimicrobiota</taxon>
    </lineage>
</organism>
<sequence length="93" mass="9793">MAAIDGRELAQQGAGRSRFLPDLGSRGKPLPIPPPVEQTNQRFPMSTKSISDKAGPDQGIPPTSPAVVQALQDAALKPILLKQGRGGRVNTRA</sequence>
<dbReference type="EMBL" id="JACPUR010000013">
    <property type="protein sequence ID" value="MBI3126827.1"/>
    <property type="molecule type" value="Genomic_DNA"/>
</dbReference>
<name>A0A932HZ51_UNCTE</name>
<gene>
    <name evidence="2" type="ORF">HYZ11_04400</name>
</gene>
<accession>A0A932HZ51</accession>
<reference evidence="2" key="1">
    <citation type="submission" date="2020-07" db="EMBL/GenBank/DDBJ databases">
        <title>Huge and variable diversity of episymbiotic CPR bacteria and DPANN archaea in groundwater ecosystems.</title>
        <authorList>
            <person name="He C.Y."/>
            <person name="Keren R."/>
            <person name="Whittaker M."/>
            <person name="Farag I.F."/>
            <person name="Doudna J."/>
            <person name="Cate J.H.D."/>
            <person name="Banfield J.F."/>
        </authorList>
    </citation>
    <scope>NUCLEOTIDE SEQUENCE</scope>
    <source>
        <strain evidence="2">NC_groundwater_763_Ag_S-0.2um_68_21</strain>
    </source>
</reference>
<dbReference type="AlphaFoldDB" id="A0A932HZ51"/>
<evidence type="ECO:0000313" key="3">
    <source>
        <dbReference type="Proteomes" id="UP000782312"/>
    </source>
</evidence>
<proteinExistence type="predicted"/>
<protein>
    <submittedName>
        <fullName evidence="2">Uncharacterized protein</fullName>
    </submittedName>
</protein>